<accession>A0A2P6NDH9</accession>
<keyword evidence="2" id="KW-1185">Reference proteome</keyword>
<comment type="caution">
    <text evidence="1">The sequence shown here is derived from an EMBL/GenBank/DDBJ whole genome shotgun (WGS) entry which is preliminary data.</text>
</comment>
<dbReference type="InParanoid" id="A0A2P6NDH9"/>
<dbReference type="AlphaFoldDB" id="A0A2P6NDH9"/>
<reference evidence="1 2" key="1">
    <citation type="journal article" date="2018" name="Genome Biol. Evol.">
        <title>Multiple Roots of Fruiting Body Formation in Amoebozoa.</title>
        <authorList>
            <person name="Hillmann F."/>
            <person name="Forbes G."/>
            <person name="Novohradska S."/>
            <person name="Ferling I."/>
            <person name="Riege K."/>
            <person name="Groth M."/>
            <person name="Westermann M."/>
            <person name="Marz M."/>
            <person name="Spaller T."/>
            <person name="Winckler T."/>
            <person name="Schaap P."/>
            <person name="Glockner G."/>
        </authorList>
    </citation>
    <scope>NUCLEOTIDE SEQUENCE [LARGE SCALE GENOMIC DNA]</scope>
    <source>
        <strain evidence="1 2">Jena</strain>
    </source>
</reference>
<dbReference type="Proteomes" id="UP000241769">
    <property type="component" value="Unassembled WGS sequence"/>
</dbReference>
<gene>
    <name evidence="1" type="ORF">PROFUN_03713</name>
</gene>
<evidence type="ECO:0000313" key="2">
    <source>
        <dbReference type="Proteomes" id="UP000241769"/>
    </source>
</evidence>
<proteinExistence type="predicted"/>
<dbReference type="EMBL" id="MDYQ01000111">
    <property type="protein sequence ID" value="PRP82023.1"/>
    <property type="molecule type" value="Genomic_DNA"/>
</dbReference>
<protein>
    <submittedName>
        <fullName evidence="1">Uncharacterized protein</fullName>
    </submittedName>
</protein>
<evidence type="ECO:0000313" key="1">
    <source>
        <dbReference type="EMBL" id="PRP82023.1"/>
    </source>
</evidence>
<sequence>MQDCVEAKEMGTSMFVMDAQMIAYFQEDKGSSLEPEAESSGELCSIVVDLASLKIHFKKFIPDGYSEAPKMVQLSPANLMKDKNGLHILEESMLYHQQASKEGDWTRCKRQNQKKD</sequence>
<organism evidence="1 2">
    <name type="scientific">Planoprotostelium fungivorum</name>
    <dbReference type="NCBI Taxonomy" id="1890364"/>
    <lineage>
        <taxon>Eukaryota</taxon>
        <taxon>Amoebozoa</taxon>
        <taxon>Evosea</taxon>
        <taxon>Variosea</taxon>
        <taxon>Cavosteliida</taxon>
        <taxon>Cavosteliaceae</taxon>
        <taxon>Planoprotostelium</taxon>
    </lineage>
</organism>
<name>A0A2P6NDH9_9EUKA</name>